<dbReference type="InterPro" id="IPR011249">
    <property type="entry name" value="Metalloenz_LuxS/M16"/>
</dbReference>
<dbReference type="EMBL" id="JARGDL010000005">
    <property type="protein sequence ID" value="MDF1611630.1"/>
    <property type="molecule type" value="Genomic_DNA"/>
</dbReference>
<dbReference type="PANTHER" id="PTHR11851">
    <property type="entry name" value="METALLOPROTEASE"/>
    <property type="match status" value="1"/>
</dbReference>
<reference evidence="4" key="1">
    <citation type="submission" date="2023-03" db="EMBL/GenBank/DDBJ databases">
        <title>Stygiobacter electus gen. nov., sp. nov., facultatively anaerobic thermotolerant bacterium of the class Ignavibacteria from a well of Yessentuki mineral water deposit.</title>
        <authorList>
            <person name="Podosokorskaya O.A."/>
            <person name="Elcheninov A.G."/>
            <person name="Petrova N.F."/>
            <person name="Zavarzina D.G."/>
            <person name="Kublanov I.V."/>
            <person name="Merkel A.Y."/>
        </authorList>
    </citation>
    <scope>NUCLEOTIDE SEQUENCE</scope>
    <source>
        <strain evidence="4">09-Me</strain>
    </source>
</reference>
<feature type="chain" id="PRO_5042149880" evidence="1">
    <location>
        <begin position="20"/>
        <end position="690"/>
    </location>
</feature>
<gene>
    <name evidence="4" type="ORF">P0M35_05685</name>
</gene>
<protein>
    <submittedName>
        <fullName evidence="4">Insulinase family protein</fullName>
    </submittedName>
</protein>
<evidence type="ECO:0000313" key="5">
    <source>
        <dbReference type="Proteomes" id="UP001221302"/>
    </source>
</evidence>
<organism evidence="4 5">
    <name type="scientific">Stygiobacter electus</name>
    <dbReference type="NCBI Taxonomy" id="3032292"/>
    <lineage>
        <taxon>Bacteria</taxon>
        <taxon>Pseudomonadati</taxon>
        <taxon>Ignavibacteriota</taxon>
        <taxon>Ignavibacteria</taxon>
        <taxon>Ignavibacteriales</taxon>
        <taxon>Melioribacteraceae</taxon>
        <taxon>Stygiobacter</taxon>
    </lineage>
</organism>
<evidence type="ECO:0000259" key="2">
    <source>
        <dbReference type="Pfam" id="PF00675"/>
    </source>
</evidence>
<feature type="domain" description="Peptidase M16 N-terminal" evidence="2">
    <location>
        <begin position="89"/>
        <end position="170"/>
    </location>
</feature>
<dbReference type="SUPFAM" id="SSF63411">
    <property type="entry name" value="LuxS/MPP-like metallohydrolase"/>
    <property type="match status" value="2"/>
</dbReference>
<evidence type="ECO:0000256" key="1">
    <source>
        <dbReference type="SAM" id="SignalP"/>
    </source>
</evidence>
<evidence type="ECO:0000259" key="3">
    <source>
        <dbReference type="Pfam" id="PF05193"/>
    </source>
</evidence>
<dbReference type="AlphaFoldDB" id="A0AAE3NZT6"/>
<dbReference type="Pfam" id="PF00675">
    <property type="entry name" value="Peptidase_M16"/>
    <property type="match status" value="1"/>
</dbReference>
<dbReference type="InterPro" id="IPR011765">
    <property type="entry name" value="Pept_M16_N"/>
</dbReference>
<dbReference type="PANTHER" id="PTHR11851:SF224">
    <property type="entry name" value="PROCESSING PROTEASE"/>
    <property type="match status" value="1"/>
</dbReference>
<dbReference type="Gene3D" id="2.50.20.10">
    <property type="entry name" value="Lipoprotein localisation LolA/LolB/LppX"/>
    <property type="match status" value="1"/>
</dbReference>
<evidence type="ECO:0000313" key="4">
    <source>
        <dbReference type="EMBL" id="MDF1611630.1"/>
    </source>
</evidence>
<feature type="domain" description="Peptidase M16 C-terminal" evidence="3">
    <location>
        <begin position="198"/>
        <end position="374"/>
    </location>
</feature>
<keyword evidence="5" id="KW-1185">Reference proteome</keyword>
<feature type="signal peptide" evidence="1">
    <location>
        <begin position="1"/>
        <end position="19"/>
    </location>
</feature>
<dbReference type="InterPro" id="IPR007863">
    <property type="entry name" value="Peptidase_M16_C"/>
</dbReference>
<dbReference type="Pfam" id="PF05193">
    <property type="entry name" value="Peptidase_M16_C"/>
    <property type="match status" value="1"/>
</dbReference>
<dbReference type="RefSeq" id="WP_321535397.1">
    <property type="nucleotide sequence ID" value="NZ_JARGDL010000005.1"/>
</dbReference>
<dbReference type="Proteomes" id="UP001221302">
    <property type="component" value="Unassembled WGS sequence"/>
</dbReference>
<dbReference type="GO" id="GO:0046872">
    <property type="term" value="F:metal ion binding"/>
    <property type="evidence" value="ECO:0007669"/>
    <property type="project" value="InterPro"/>
</dbReference>
<comment type="caution">
    <text evidence="4">The sequence shown here is derived from an EMBL/GenBank/DDBJ whole genome shotgun (WGS) entry which is preliminary data.</text>
</comment>
<dbReference type="Gene3D" id="3.30.830.10">
    <property type="entry name" value="Metalloenzyme, LuxS/M16 peptidase-like"/>
    <property type="match status" value="2"/>
</dbReference>
<sequence length="690" mass="77194">MKKFLSLVLILFITIASFAQIDRSKKPAAGPAPEIKLGNYESFTLKNGLKVFVVENKKVPRVSFNLFFDIDPIVEGKHAGYVEATGELLRTGTKTRSKDKLDEEIDFLGATLNTSSNNIFASALKKQAPKLLEIMSDIVLNSDFKQEELDKIIKKTLSNLAAQKDEPNAISQRVRDVLNYGKDHPYGEPTTEETVKSINLDLCNNYYKTYLKPNIAYLSIVGDINKKEAQKLVEKYFGNWKAGDVPKTEFQNPKAPLINKVALVDRANAVQSVISVSYPIEFNLASEDYIKASVMNTILGGSFTSRINKNLRETKGFTYGAGSNLRADKFIGVWMASAPVRNIVTDSALTEIFNEMKRIRNEKVSDEELQINKNYMIGNFVRSLENPQTIANFAINIERYKLPKDFYKNYLKNLNDVTADDVLSVAKKYIKPNNANVLIVGKAEEVAKNLTKFSMNGKIDYYDIYGEKYDPNVKKAPEGLTAEQVIDKYIQVMGGKDKLSQMKDETMKLTGSMQGMNLVVTITRKAPNKLFQLIDFGVGQQKTVFDGTRGKVSAMGQEQELSGSQLEEMKVQAALNAFLDYASQGIKLELAGMEPINKKDAYKINLIYPSGKKNSQYYDAATGFLIRTNSTVDSPQGSLSITIDYDDYKELNGYMVAHKMIQGTPMGSIELTLSSYEVNKNVSDDLFKVE</sequence>
<keyword evidence="1" id="KW-0732">Signal</keyword>
<proteinExistence type="predicted"/>
<name>A0AAE3NZT6_9BACT</name>
<dbReference type="InterPro" id="IPR050361">
    <property type="entry name" value="MPP/UQCRC_Complex"/>
</dbReference>
<accession>A0AAE3NZT6</accession>